<name>A0A2W7N646_9BACI</name>
<dbReference type="InterPro" id="IPR020616">
    <property type="entry name" value="Thiolase_N"/>
</dbReference>
<dbReference type="GO" id="GO:0003985">
    <property type="term" value="F:acetyl-CoA C-acetyltransferase activity"/>
    <property type="evidence" value="ECO:0007669"/>
    <property type="project" value="UniProtKB-EC"/>
</dbReference>
<accession>A0A2W7N646</accession>
<proteinExistence type="inferred from homology"/>
<comment type="similarity">
    <text evidence="1 7">Belongs to the thiolase-like superfamily. Thiolase family.</text>
</comment>
<protein>
    <recommendedName>
        <fullName evidence="2">acetyl-CoA C-acetyltransferase</fullName>
        <ecNumber evidence="2">2.3.1.9</ecNumber>
    </recommendedName>
    <alternativeName>
        <fullName evidence="5">Acetoacetyl-CoA thiolase</fullName>
    </alternativeName>
</protein>
<dbReference type="PANTHER" id="PTHR18919">
    <property type="entry name" value="ACETYL-COA C-ACYLTRANSFERASE"/>
    <property type="match status" value="1"/>
</dbReference>
<evidence type="ECO:0000259" key="9">
    <source>
        <dbReference type="Pfam" id="PF02803"/>
    </source>
</evidence>
<dbReference type="PANTHER" id="PTHR18919:SF107">
    <property type="entry name" value="ACETYL-COA ACETYLTRANSFERASE, CYTOSOLIC"/>
    <property type="match status" value="1"/>
</dbReference>
<dbReference type="Proteomes" id="UP000248646">
    <property type="component" value="Unassembled WGS sequence"/>
</dbReference>
<dbReference type="InterPro" id="IPR016039">
    <property type="entry name" value="Thiolase-like"/>
</dbReference>
<dbReference type="Pfam" id="PF00108">
    <property type="entry name" value="Thiolase_N"/>
    <property type="match status" value="1"/>
</dbReference>
<feature type="active site" description="Proton acceptor" evidence="6">
    <location>
        <position position="350"/>
    </location>
</feature>
<dbReference type="Pfam" id="PF02803">
    <property type="entry name" value="Thiolase_C"/>
    <property type="match status" value="1"/>
</dbReference>
<evidence type="ECO:0000259" key="8">
    <source>
        <dbReference type="Pfam" id="PF00108"/>
    </source>
</evidence>
<dbReference type="EC" id="2.3.1.9" evidence="2"/>
<dbReference type="OrthoDB" id="9764892at2"/>
<dbReference type="Gene3D" id="3.40.47.10">
    <property type="match status" value="2"/>
</dbReference>
<dbReference type="PROSITE" id="PS00098">
    <property type="entry name" value="THIOLASE_1"/>
    <property type="match status" value="1"/>
</dbReference>
<dbReference type="CDD" id="cd00751">
    <property type="entry name" value="thiolase"/>
    <property type="match status" value="1"/>
</dbReference>
<dbReference type="AlphaFoldDB" id="A0A2W7N646"/>
<dbReference type="InterPro" id="IPR002155">
    <property type="entry name" value="Thiolase"/>
</dbReference>
<evidence type="ECO:0000256" key="3">
    <source>
        <dbReference type="ARBA" id="ARBA00022679"/>
    </source>
</evidence>
<feature type="domain" description="Thiolase N-terminal" evidence="8">
    <location>
        <begin position="5"/>
        <end position="264"/>
    </location>
</feature>
<dbReference type="InterPro" id="IPR020615">
    <property type="entry name" value="Thiolase_acyl_enz_int_AS"/>
</dbReference>
<feature type="active site" description="Proton acceptor" evidence="6">
    <location>
        <position position="380"/>
    </location>
</feature>
<dbReference type="InterPro" id="IPR020610">
    <property type="entry name" value="Thiolase_AS"/>
</dbReference>
<gene>
    <name evidence="10" type="ORF">C7437_101559</name>
</gene>
<evidence type="ECO:0000256" key="7">
    <source>
        <dbReference type="RuleBase" id="RU003557"/>
    </source>
</evidence>
<dbReference type="SUPFAM" id="SSF53901">
    <property type="entry name" value="Thiolase-like"/>
    <property type="match status" value="2"/>
</dbReference>
<dbReference type="PROSITE" id="PS00737">
    <property type="entry name" value="THIOLASE_2"/>
    <property type="match status" value="1"/>
</dbReference>
<dbReference type="PIRSF" id="PIRSF000429">
    <property type="entry name" value="Ac-CoA_Ac_transf"/>
    <property type="match status" value="1"/>
</dbReference>
<evidence type="ECO:0000256" key="1">
    <source>
        <dbReference type="ARBA" id="ARBA00010982"/>
    </source>
</evidence>
<evidence type="ECO:0000256" key="2">
    <source>
        <dbReference type="ARBA" id="ARBA00012705"/>
    </source>
</evidence>
<evidence type="ECO:0000256" key="6">
    <source>
        <dbReference type="PIRSR" id="PIRSR000429-1"/>
    </source>
</evidence>
<feature type="active site" description="Acyl-thioester intermediate" evidence="6">
    <location>
        <position position="89"/>
    </location>
</feature>
<dbReference type="NCBIfam" id="TIGR01930">
    <property type="entry name" value="AcCoA-C-Actrans"/>
    <property type="match status" value="1"/>
</dbReference>
<organism evidence="10 11">
    <name type="scientific">Psychrobacillus insolitus</name>
    <dbReference type="NCBI Taxonomy" id="1461"/>
    <lineage>
        <taxon>Bacteria</taxon>
        <taxon>Bacillati</taxon>
        <taxon>Bacillota</taxon>
        <taxon>Bacilli</taxon>
        <taxon>Bacillales</taxon>
        <taxon>Bacillaceae</taxon>
        <taxon>Psychrobacillus</taxon>
    </lineage>
</organism>
<evidence type="ECO:0000313" key="11">
    <source>
        <dbReference type="Proteomes" id="UP000248646"/>
    </source>
</evidence>
<reference evidence="10 11" key="1">
    <citation type="submission" date="2018-06" db="EMBL/GenBank/DDBJ databases">
        <title>Genomic Encyclopedia of Type Strains, Phase IV (KMG-IV): sequencing the most valuable type-strain genomes for metagenomic binning, comparative biology and taxonomic classification.</title>
        <authorList>
            <person name="Goeker M."/>
        </authorList>
    </citation>
    <scope>NUCLEOTIDE SEQUENCE [LARGE SCALE GENOMIC DNA]</scope>
    <source>
        <strain evidence="10 11">DSM 5</strain>
    </source>
</reference>
<evidence type="ECO:0000256" key="4">
    <source>
        <dbReference type="ARBA" id="ARBA00023315"/>
    </source>
</evidence>
<dbReference type="FunFam" id="3.40.47.10:FF:000010">
    <property type="entry name" value="Acetyl-CoA acetyltransferase (Thiolase)"/>
    <property type="match status" value="1"/>
</dbReference>
<comment type="caution">
    <text evidence="10">The sequence shown here is derived from an EMBL/GenBank/DDBJ whole genome shotgun (WGS) entry which is preliminary data.</text>
</comment>
<keyword evidence="3 7" id="KW-0808">Transferase</keyword>
<keyword evidence="4 7" id="KW-0012">Acyltransferase</keyword>
<keyword evidence="11" id="KW-1185">Reference proteome</keyword>
<feature type="domain" description="Thiolase C-terminal" evidence="9">
    <location>
        <begin position="272"/>
        <end position="392"/>
    </location>
</feature>
<evidence type="ECO:0000313" key="10">
    <source>
        <dbReference type="EMBL" id="PZX07443.1"/>
    </source>
</evidence>
<dbReference type="InterPro" id="IPR020617">
    <property type="entry name" value="Thiolase_C"/>
</dbReference>
<dbReference type="EMBL" id="QKZI01000001">
    <property type="protein sequence ID" value="PZX07443.1"/>
    <property type="molecule type" value="Genomic_DNA"/>
</dbReference>
<sequence length="396" mass="42064">MSERIVIVEAVRTAIGRYGGALKEINSGFLGSHVIEELLKKASLSPGKVDEVILGEVRQSTESSNVARVAAIRAGIPVEKPAFTVNRLCASGMQAIVSGVQQIQSNQAAIVVAGGTESMSNSAIYIRGSRFGGDKTYLVDSNAEAGQQPKEIYGEDMGMGITAENVAEREQISREDQDAFAIESQRRTAVAIESGKFIEEIVPYEIKTRKGTIIFDTDEHPRPETTIEQLGKLKPVFKKDGSVTAGNACGRNDGASAVLLMSESTAKEQSLTPRAAIIDWVAVGVPPEIMGIGPVPAIQKLLEKTNLSINDIDLFEVNEAFASQALAVQRKLDINPEKLNVNGGAIALGHPVGSTGSRLVVTLMHELQKTGGRFGIASLCVGGGQGMAILIENLQV</sequence>
<dbReference type="InterPro" id="IPR020613">
    <property type="entry name" value="Thiolase_CS"/>
</dbReference>
<dbReference type="RefSeq" id="WP_111438092.1">
    <property type="nucleotide sequence ID" value="NZ_QKZI01000001.1"/>
</dbReference>
<dbReference type="PROSITE" id="PS00099">
    <property type="entry name" value="THIOLASE_3"/>
    <property type="match status" value="1"/>
</dbReference>
<evidence type="ECO:0000256" key="5">
    <source>
        <dbReference type="ARBA" id="ARBA00030755"/>
    </source>
</evidence>